<dbReference type="AlphaFoldDB" id="B8C1X2"/>
<dbReference type="eggNOG" id="ENOG502S63R">
    <property type="taxonomic scope" value="Eukaryota"/>
</dbReference>
<dbReference type="Proteomes" id="UP000001449">
    <property type="component" value="Chromosome 5"/>
</dbReference>
<dbReference type="RefSeq" id="XP_002290540.1">
    <property type="nucleotide sequence ID" value="XM_002290504.1"/>
</dbReference>
<evidence type="ECO:0000313" key="2">
    <source>
        <dbReference type="EMBL" id="EED92292.1"/>
    </source>
</evidence>
<keyword evidence="3" id="KW-1185">Reference proteome</keyword>
<dbReference type="PaxDb" id="35128-Thaps5083"/>
<dbReference type="HOGENOM" id="CLU_062537_1_0_1"/>
<dbReference type="InParanoid" id="B8C1X2"/>
<dbReference type="InterPro" id="IPR025504">
    <property type="entry name" value="GLUCM_C"/>
</dbReference>
<dbReference type="Gene3D" id="3.90.1640.20">
    <property type="entry name" value="TON_0340"/>
    <property type="match status" value="1"/>
</dbReference>
<reference evidence="2 3" key="2">
    <citation type="journal article" date="2008" name="Nature">
        <title>The Phaeodactylum genome reveals the evolutionary history of diatom genomes.</title>
        <authorList>
            <person name="Bowler C."/>
            <person name="Allen A.E."/>
            <person name="Badger J.H."/>
            <person name="Grimwood J."/>
            <person name="Jabbari K."/>
            <person name="Kuo A."/>
            <person name="Maheswari U."/>
            <person name="Martens C."/>
            <person name="Maumus F."/>
            <person name="Otillar R.P."/>
            <person name="Rayko E."/>
            <person name="Salamov A."/>
            <person name="Vandepoele K."/>
            <person name="Beszteri B."/>
            <person name="Gruber A."/>
            <person name="Heijde M."/>
            <person name="Katinka M."/>
            <person name="Mock T."/>
            <person name="Valentin K."/>
            <person name="Verret F."/>
            <person name="Berges J.A."/>
            <person name="Brownlee C."/>
            <person name="Cadoret J.P."/>
            <person name="Chiovitti A."/>
            <person name="Choi C.J."/>
            <person name="Coesel S."/>
            <person name="De Martino A."/>
            <person name="Detter J.C."/>
            <person name="Durkin C."/>
            <person name="Falciatore A."/>
            <person name="Fournet J."/>
            <person name="Haruta M."/>
            <person name="Huysman M.J."/>
            <person name="Jenkins B.D."/>
            <person name="Jiroutova K."/>
            <person name="Jorgensen R.E."/>
            <person name="Joubert Y."/>
            <person name="Kaplan A."/>
            <person name="Kroger N."/>
            <person name="Kroth P.G."/>
            <person name="La Roche J."/>
            <person name="Lindquist E."/>
            <person name="Lommer M."/>
            <person name="Martin-Jezequel V."/>
            <person name="Lopez P.J."/>
            <person name="Lucas S."/>
            <person name="Mangogna M."/>
            <person name="McGinnis K."/>
            <person name="Medlin L.K."/>
            <person name="Montsant A."/>
            <person name="Oudot-Le Secq M.P."/>
            <person name="Napoli C."/>
            <person name="Obornik M."/>
            <person name="Parker M.S."/>
            <person name="Petit J.L."/>
            <person name="Porcel B.M."/>
            <person name="Poulsen N."/>
            <person name="Robison M."/>
            <person name="Rychlewski L."/>
            <person name="Rynearson T.A."/>
            <person name="Schmutz J."/>
            <person name="Shapiro H."/>
            <person name="Siaut M."/>
            <person name="Stanley M."/>
            <person name="Sussman M.R."/>
            <person name="Taylor A.R."/>
            <person name="Vardi A."/>
            <person name="von Dassow P."/>
            <person name="Vyverman W."/>
            <person name="Willis A."/>
            <person name="Wyrwicz L.S."/>
            <person name="Rokhsar D.S."/>
            <person name="Weissenbach J."/>
            <person name="Armbrust E.V."/>
            <person name="Green B.R."/>
            <person name="Van de Peer Y."/>
            <person name="Grigoriev I.V."/>
        </authorList>
    </citation>
    <scope>NUCLEOTIDE SEQUENCE [LARGE SCALE GENOMIC DNA]</scope>
    <source>
        <strain evidence="2 3">CCMP1335</strain>
    </source>
</reference>
<proteinExistence type="predicted"/>
<evidence type="ECO:0000259" key="1">
    <source>
        <dbReference type="Pfam" id="PF14336"/>
    </source>
</evidence>
<feature type="domain" description="D-glutamate cyclase-like C-terminal" evidence="1">
    <location>
        <begin position="18"/>
        <end position="332"/>
    </location>
</feature>
<sequence>MSSNPDLPSDILASIDKIQATITTDPGKRGMKNLVVPGDLLESGKIFARLQSKDPKSPPHVVILSGFPCCVDHDPPTETDGPPGAYSIALAAVGLGYRVTVVTDACNEKVFEAAREALLDGSLKNVEQADGLVQLVAFPGEHNMSDQDHDDLKVLAKSADLLIACERAGPAADGNCYTMRAINMNEKSLIAPLHLMVDVVRDNNVKFLAIGDGGNEMGMGKVIDAVYQHIPNGAKVGAVTAADHLIAASVSNWGGYALAGVAALVRATDENATTGAGLLGWTEKCVPTEEAELELLQRCVDAGCRDGVSGQKEATVDGMSASENMDYLREIRDACLGKRREE</sequence>
<evidence type="ECO:0000313" key="3">
    <source>
        <dbReference type="Proteomes" id="UP000001449"/>
    </source>
</evidence>
<dbReference type="Pfam" id="PF14336">
    <property type="entry name" value="GLUCM-like_C"/>
    <property type="match status" value="1"/>
</dbReference>
<dbReference type="EMBL" id="CM000642">
    <property type="protein sequence ID" value="EED92292.1"/>
    <property type="molecule type" value="Genomic_DNA"/>
</dbReference>
<dbReference type="GeneID" id="7449661"/>
<dbReference type="OMA" id="SANCTIM"/>
<dbReference type="KEGG" id="tps:THAPSDRAFT_5083"/>
<gene>
    <name evidence="2" type="ORF">THAPSDRAFT_5083</name>
</gene>
<name>B8C1X2_THAPS</name>
<reference evidence="2 3" key="1">
    <citation type="journal article" date="2004" name="Science">
        <title>The genome of the diatom Thalassiosira pseudonana: ecology, evolution, and metabolism.</title>
        <authorList>
            <person name="Armbrust E.V."/>
            <person name="Berges J.A."/>
            <person name="Bowler C."/>
            <person name="Green B.R."/>
            <person name="Martinez D."/>
            <person name="Putnam N.H."/>
            <person name="Zhou S."/>
            <person name="Allen A.E."/>
            <person name="Apt K.E."/>
            <person name="Bechner M."/>
            <person name="Brzezinski M.A."/>
            <person name="Chaal B.K."/>
            <person name="Chiovitti A."/>
            <person name="Davis A.K."/>
            <person name="Demarest M.S."/>
            <person name="Detter J.C."/>
            <person name="Glavina T."/>
            <person name="Goodstein D."/>
            <person name="Hadi M.Z."/>
            <person name="Hellsten U."/>
            <person name="Hildebrand M."/>
            <person name="Jenkins B.D."/>
            <person name="Jurka J."/>
            <person name="Kapitonov V.V."/>
            <person name="Kroger N."/>
            <person name="Lau W.W."/>
            <person name="Lane T.W."/>
            <person name="Larimer F.W."/>
            <person name="Lippmeier J.C."/>
            <person name="Lucas S."/>
            <person name="Medina M."/>
            <person name="Montsant A."/>
            <person name="Obornik M."/>
            <person name="Parker M.S."/>
            <person name="Palenik B."/>
            <person name="Pazour G.J."/>
            <person name="Richardson P.M."/>
            <person name="Rynearson T.A."/>
            <person name="Saito M.A."/>
            <person name="Schwartz D.C."/>
            <person name="Thamatrakoln K."/>
            <person name="Valentin K."/>
            <person name="Vardi A."/>
            <person name="Wilkerson F.P."/>
            <person name="Rokhsar D.S."/>
        </authorList>
    </citation>
    <scope>NUCLEOTIDE SEQUENCE [LARGE SCALE GENOMIC DNA]</scope>
    <source>
        <strain evidence="2 3">CCMP1335</strain>
    </source>
</reference>
<accession>B8C1X2</accession>
<dbReference type="STRING" id="35128.B8C1X2"/>
<dbReference type="PANTHER" id="PTHR32022:SF10">
    <property type="entry name" value="D-GLUTAMATE CYCLASE, MITOCHONDRIAL"/>
    <property type="match status" value="1"/>
</dbReference>
<dbReference type="PANTHER" id="PTHR32022">
    <property type="entry name" value="D-GLUTAMATE CYCLASE, MITOCHONDRIAL"/>
    <property type="match status" value="1"/>
</dbReference>
<organism evidence="2 3">
    <name type="scientific">Thalassiosira pseudonana</name>
    <name type="common">Marine diatom</name>
    <name type="synonym">Cyclotella nana</name>
    <dbReference type="NCBI Taxonomy" id="35128"/>
    <lineage>
        <taxon>Eukaryota</taxon>
        <taxon>Sar</taxon>
        <taxon>Stramenopiles</taxon>
        <taxon>Ochrophyta</taxon>
        <taxon>Bacillariophyta</taxon>
        <taxon>Coscinodiscophyceae</taxon>
        <taxon>Thalassiosirophycidae</taxon>
        <taxon>Thalassiosirales</taxon>
        <taxon>Thalassiosiraceae</taxon>
        <taxon>Thalassiosira</taxon>
    </lineage>
</organism>
<protein>
    <recommendedName>
        <fullName evidence="1">D-glutamate cyclase-like C-terminal domain-containing protein</fullName>
    </recommendedName>
</protein>